<dbReference type="InterPro" id="IPR046675">
    <property type="entry name" value="DUF6545"/>
</dbReference>
<dbReference type="RefSeq" id="WP_189184428.1">
    <property type="nucleotide sequence ID" value="NZ_BMMM01000001.1"/>
</dbReference>
<evidence type="ECO:0000313" key="5">
    <source>
        <dbReference type="Proteomes" id="UP000600365"/>
    </source>
</evidence>
<evidence type="ECO:0000259" key="3">
    <source>
        <dbReference type="Pfam" id="PF20182"/>
    </source>
</evidence>
<reference evidence="4 5" key="1">
    <citation type="journal article" date="2014" name="Int. J. Syst. Evol. Microbiol.">
        <title>Complete genome sequence of Corynebacterium casei LMG S-19264T (=DSM 44701T), isolated from a smear-ripened cheese.</title>
        <authorList>
            <consortium name="US DOE Joint Genome Institute (JGI-PGF)"/>
            <person name="Walter F."/>
            <person name="Albersmeier A."/>
            <person name="Kalinowski J."/>
            <person name="Ruckert C."/>
        </authorList>
    </citation>
    <scope>NUCLEOTIDE SEQUENCE [LARGE SCALE GENOMIC DNA]</scope>
    <source>
        <strain evidence="4 5">CGMCC 4.7111</strain>
    </source>
</reference>
<proteinExistence type="predicted"/>
<gene>
    <name evidence="4" type="ORF">GCM10011579_008560</name>
</gene>
<feature type="domain" description="DUF6545" evidence="3">
    <location>
        <begin position="76"/>
        <end position="180"/>
    </location>
</feature>
<feature type="transmembrane region" description="Helical" evidence="2">
    <location>
        <begin position="16"/>
        <end position="38"/>
    </location>
</feature>
<feature type="transmembrane region" description="Helical" evidence="2">
    <location>
        <begin position="45"/>
        <end position="67"/>
    </location>
</feature>
<evidence type="ECO:0000313" key="4">
    <source>
        <dbReference type="EMBL" id="GGN52024.1"/>
    </source>
</evidence>
<evidence type="ECO:0000256" key="1">
    <source>
        <dbReference type="SAM" id="MobiDB-lite"/>
    </source>
</evidence>
<dbReference type="Pfam" id="PF20182">
    <property type="entry name" value="DUF6545"/>
    <property type="match status" value="1"/>
</dbReference>
<feature type="compositionally biased region" description="Low complexity" evidence="1">
    <location>
        <begin position="173"/>
        <end position="184"/>
    </location>
</feature>
<name>A0A917XTV6_9ACTN</name>
<dbReference type="Proteomes" id="UP000600365">
    <property type="component" value="Unassembled WGS sequence"/>
</dbReference>
<comment type="caution">
    <text evidence="4">The sequence shown here is derived from an EMBL/GenBank/DDBJ whole genome shotgun (WGS) entry which is preliminary data.</text>
</comment>
<protein>
    <recommendedName>
        <fullName evidence="3">DUF6545 domain-containing protein</fullName>
    </recommendedName>
</protein>
<keyword evidence="2" id="KW-1133">Transmembrane helix</keyword>
<sequence>MIALPERPELAHSLRLFAAAVALDLVYVAGTATAVLAASQREHGLDVLAALGSVASSSALVAGYGLARPALTARAAERRDHQALLPLREAVTVTRQPGPRYATRWNSRYALTDLVVEILDDIRVLHPWTSAAADEPVSARLKQHQAERVDVDALTAAAAVRHARRLRDGAEVQDQPPQHQPSPSALAWDGVPATRQRAHLIPVAGYPNHPVVTAALDHLASTSAQLAAQEATSDRTRAR</sequence>
<keyword evidence="2" id="KW-0472">Membrane</keyword>
<keyword evidence="5" id="KW-1185">Reference proteome</keyword>
<feature type="region of interest" description="Disordered" evidence="1">
    <location>
        <begin position="168"/>
        <end position="188"/>
    </location>
</feature>
<evidence type="ECO:0000256" key="2">
    <source>
        <dbReference type="SAM" id="Phobius"/>
    </source>
</evidence>
<accession>A0A917XTV6</accession>
<dbReference type="AlphaFoldDB" id="A0A917XTV6"/>
<keyword evidence="2" id="KW-0812">Transmembrane</keyword>
<organism evidence="4 5">
    <name type="scientific">Streptomyces albiflavescens</name>
    <dbReference type="NCBI Taxonomy" id="1623582"/>
    <lineage>
        <taxon>Bacteria</taxon>
        <taxon>Bacillati</taxon>
        <taxon>Actinomycetota</taxon>
        <taxon>Actinomycetes</taxon>
        <taxon>Kitasatosporales</taxon>
        <taxon>Streptomycetaceae</taxon>
        <taxon>Streptomyces</taxon>
    </lineage>
</organism>
<dbReference type="EMBL" id="BMMM01000001">
    <property type="protein sequence ID" value="GGN52024.1"/>
    <property type="molecule type" value="Genomic_DNA"/>
</dbReference>